<dbReference type="Proteomes" id="UP000036902">
    <property type="component" value="Chromosome"/>
</dbReference>
<dbReference type="STRING" id="1134435.AC731_012005"/>
<feature type="coiled-coil region" evidence="1">
    <location>
        <begin position="5"/>
        <end position="64"/>
    </location>
</feature>
<dbReference type="RefSeq" id="WP_004263894.1">
    <property type="nucleotide sequence ID" value="NZ_CP014646.1"/>
</dbReference>
<protein>
    <recommendedName>
        <fullName evidence="4">DUF904 domain-containing protein</fullName>
    </recommendedName>
</protein>
<proteinExistence type="predicted"/>
<name>A0A127KB26_9RHOO</name>
<accession>A0A127KB26</accession>
<reference evidence="3" key="1">
    <citation type="submission" date="2016-03" db="EMBL/GenBank/DDBJ databases">
        <authorList>
            <person name="Ma C."/>
            <person name="Zhou S."/>
            <person name="Yang G."/>
        </authorList>
    </citation>
    <scope>NUCLEOTIDE SEQUENCE [LARGE SCALE GENOMIC DNA]</scope>
    <source>
        <strain evidence="3">SgZ-1</strain>
    </source>
</reference>
<gene>
    <name evidence="2" type="ORF">AC731_012005</name>
</gene>
<dbReference type="AlphaFoldDB" id="A0A127KB26"/>
<dbReference type="EMBL" id="CP014646">
    <property type="protein sequence ID" value="AMO39106.1"/>
    <property type="molecule type" value="Genomic_DNA"/>
</dbReference>
<sequence>MDSELAQLEAQLEQLISLHDRVKAENIGLHGRVTQLDAENRQLAAKLKRAIERLEALLDKLPEA</sequence>
<organism evidence="2 3">
    <name type="scientific">Thauera humireducens</name>
    <dbReference type="NCBI Taxonomy" id="1134435"/>
    <lineage>
        <taxon>Bacteria</taxon>
        <taxon>Pseudomonadati</taxon>
        <taxon>Pseudomonadota</taxon>
        <taxon>Betaproteobacteria</taxon>
        <taxon>Rhodocyclales</taxon>
        <taxon>Zoogloeaceae</taxon>
        <taxon>Thauera</taxon>
    </lineage>
</organism>
<dbReference type="KEGG" id="thu:AC731_012005"/>
<evidence type="ECO:0008006" key="4">
    <source>
        <dbReference type="Google" id="ProtNLM"/>
    </source>
</evidence>
<keyword evidence="1" id="KW-0175">Coiled coil</keyword>
<evidence type="ECO:0000313" key="2">
    <source>
        <dbReference type="EMBL" id="AMO39106.1"/>
    </source>
</evidence>
<keyword evidence="3" id="KW-1185">Reference proteome</keyword>
<evidence type="ECO:0000256" key="1">
    <source>
        <dbReference type="SAM" id="Coils"/>
    </source>
</evidence>
<evidence type="ECO:0000313" key="3">
    <source>
        <dbReference type="Proteomes" id="UP000036902"/>
    </source>
</evidence>